<dbReference type="InterPro" id="IPR041373">
    <property type="entry name" value="RT_RNaseH"/>
</dbReference>
<reference evidence="8" key="2">
    <citation type="submission" date="2022-01" db="EMBL/GenBank/DDBJ databases">
        <authorList>
            <person name="Yamashiro T."/>
            <person name="Shiraishi A."/>
            <person name="Satake H."/>
            <person name="Nakayama K."/>
        </authorList>
    </citation>
    <scope>NUCLEOTIDE SEQUENCE</scope>
</reference>
<gene>
    <name evidence="8" type="ORF">Tco_0937626</name>
</gene>
<reference evidence="8" key="1">
    <citation type="journal article" date="2022" name="Int. J. Mol. Sci.">
        <title>Draft Genome of Tanacetum Coccineum: Genomic Comparison of Closely Related Tanacetum-Family Plants.</title>
        <authorList>
            <person name="Yamashiro T."/>
            <person name="Shiraishi A."/>
            <person name="Nakayama K."/>
            <person name="Satake H."/>
        </authorList>
    </citation>
    <scope>NUCLEOTIDE SEQUENCE</scope>
</reference>
<dbReference type="GO" id="GO:0003964">
    <property type="term" value="F:RNA-directed DNA polymerase activity"/>
    <property type="evidence" value="ECO:0007669"/>
    <property type="project" value="UniProtKB-KW"/>
</dbReference>
<evidence type="ECO:0000256" key="2">
    <source>
        <dbReference type="ARBA" id="ARBA00022695"/>
    </source>
</evidence>
<dbReference type="CDD" id="cd09274">
    <property type="entry name" value="RNase_HI_RT_Ty3"/>
    <property type="match status" value="1"/>
</dbReference>
<feature type="domain" description="Reverse transcriptase RNase H-like" evidence="7">
    <location>
        <begin position="3"/>
        <end position="52"/>
    </location>
</feature>
<keyword evidence="9" id="KW-1185">Reference proteome</keyword>
<name>A0ABQ5DES7_9ASTR</name>
<keyword evidence="4" id="KW-0255">Endonuclease</keyword>
<accession>A0ABQ5DES7</accession>
<evidence type="ECO:0000313" key="8">
    <source>
        <dbReference type="EMBL" id="GJT37761.1"/>
    </source>
</evidence>
<evidence type="ECO:0000256" key="4">
    <source>
        <dbReference type="ARBA" id="ARBA00022759"/>
    </source>
</evidence>
<dbReference type="PANTHER" id="PTHR34072:SF52">
    <property type="entry name" value="RIBONUCLEASE H"/>
    <property type="match status" value="1"/>
</dbReference>
<keyword evidence="3" id="KW-0540">Nuclease</keyword>
<dbReference type="Pfam" id="PF17917">
    <property type="entry name" value="RT_RNaseH"/>
    <property type="match status" value="1"/>
</dbReference>
<evidence type="ECO:0000256" key="6">
    <source>
        <dbReference type="ARBA" id="ARBA00022918"/>
    </source>
</evidence>
<dbReference type="Proteomes" id="UP001151760">
    <property type="component" value="Unassembled WGS sequence"/>
</dbReference>
<evidence type="ECO:0000313" key="9">
    <source>
        <dbReference type="Proteomes" id="UP001151760"/>
    </source>
</evidence>
<evidence type="ECO:0000256" key="5">
    <source>
        <dbReference type="ARBA" id="ARBA00022801"/>
    </source>
</evidence>
<evidence type="ECO:0000256" key="1">
    <source>
        <dbReference type="ARBA" id="ARBA00022679"/>
    </source>
</evidence>
<dbReference type="SUPFAM" id="SSF56672">
    <property type="entry name" value="DNA/RNA polymerases"/>
    <property type="match status" value="1"/>
</dbReference>
<keyword evidence="1" id="KW-0808">Transferase</keyword>
<proteinExistence type="predicted"/>
<dbReference type="EMBL" id="BQNB010015250">
    <property type="protein sequence ID" value="GJT37761.1"/>
    <property type="molecule type" value="Genomic_DNA"/>
</dbReference>
<dbReference type="InterPro" id="IPR043502">
    <property type="entry name" value="DNA/RNA_pol_sf"/>
</dbReference>
<organism evidence="8 9">
    <name type="scientific">Tanacetum coccineum</name>
    <dbReference type="NCBI Taxonomy" id="301880"/>
    <lineage>
        <taxon>Eukaryota</taxon>
        <taxon>Viridiplantae</taxon>
        <taxon>Streptophyta</taxon>
        <taxon>Embryophyta</taxon>
        <taxon>Tracheophyta</taxon>
        <taxon>Spermatophyta</taxon>
        <taxon>Magnoliopsida</taxon>
        <taxon>eudicotyledons</taxon>
        <taxon>Gunneridae</taxon>
        <taxon>Pentapetalae</taxon>
        <taxon>asterids</taxon>
        <taxon>campanulids</taxon>
        <taxon>Asterales</taxon>
        <taxon>Asteraceae</taxon>
        <taxon>Asteroideae</taxon>
        <taxon>Anthemideae</taxon>
        <taxon>Anthemidinae</taxon>
        <taxon>Tanacetum</taxon>
    </lineage>
</organism>
<protein>
    <submittedName>
        <fullName evidence="8">Reverse transcriptase domain-containing protein</fullName>
    </submittedName>
</protein>
<sequence>MGAVVFAFKTWRHYLYGTKSVIYTDHKSFQHIFVQKELNMRQQRWIELFSDYDCEIRYHPGRANVVADAFNRKERVKPRRVRAMSMTIQSSVMDKILAAQGDASKVGNAIAEMLRGLDQQMEKKEDGGLYFIDRGWNSIDSYTKRLQDEKLERIYIDEIVARHGVPVSIISDCDGRSTSSFCRRCKSVRKMTRYVYHSSIRCAPFEALYGRRCRLPVLWAEIGESWLIGLELVQETTDKGGIV</sequence>
<keyword evidence="2" id="KW-0548">Nucleotidyltransferase</keyword>
<evidence type="ECO:0000259" key="7">
    <source>
        <dbReference type="Pfam" id="PF17917"/>
    </source>
</evidence>
<evidence type="ECO:0000256" key="3">
    <source>
        <dbReference type="ARBA" id="ARBA00022722"/>
    </source>
</evidence>
<dbReference type="PANTHER" id="PTHR34072">
    <property type="entry name" value="ENZYMATIC POLYPROTEIN-RELATED"/>
    <property type="match status" value="1"/>
</dbReference>
<keyword evidence="5" id="KW-0378">Hydrolase</keyword>
<keyword evidence="6 8" id="KW-0695">RNA-directed DNA polymerase</keyword>
<comment type="caution">
    <text evidence="8">The sequence shown here is derived from an EMBL/GenBank/DDBJ whole genome shotgun (WGS) entry which is preliminary data.</text>
</comment>